<protein>
    <submittedName>
        <fullName evidence="1">Uncharacterized protein</fullName>
    </submittedName>
</protein>
<accession>A0ACC1CGM6</accession>
<keyword evidence="2" id="KW-1185">Reference proteome</keyword>
<comment type="caution">
    <text evidence="1">The sequence shown here is derived from an EMBL/GenBank/DDBJ whole genome shotgun (WGS) entry which is preliminary data.</text>
</comment>
<dbReference type="EMBL" id="CM034412">
    <property type="protein sequence ID" value="KAJ0170726.1"/>
    <property type="molecule type" value="Genomic_DNA"/>
</dbReference>
<organism evidence="1 2">
    <name type="scientific">Dendrolimus kikuchii</name>
    <dbReference type="NCBI Taxonomy" id="765133"/>
    <lineage>
        <taxon>Eukaryota</taxon>
        <taxon>Metazoa</taxon>
        <taxon>Ecdysozoa</taxon>
        <taxon>Arthropoda</taxon>
        <taxon>Hexapoda</taxon>
        <taxon>Insecta</taxon>
        <taxon>Pterygota</taxon>
        <taxon>Neoptera</taxon>
        <taxon>Endopterygota</taxon>
        <taxon>Lepidoptera</taxon>
        <taxon>Glossata</taxon>
        <taxon>Ditrysia</taxon>
        <taxon>Bombycoidea</taxon>
        <taxon>Lasiocampidae</taxon>
        <taxon>Dendrolimus</taxon>
    </lineage>
</organism>
<dbReference type="Proteomes" id="UP000824533">
    <property type="component" value="Linkage Group LG26"/>
</dbReference>
<reference evidence="1 2" key="1">
    <citation type="journal article" date="2021" name="Front. Genet.">
        <title>Chromosome-Level Genome Assembly Reveals Significant Gene Expansion in the Toll and IMD Signaling Pathways of Dendrolimus kikuchii.</title>
        <authorList>
            <person name="Zhou J."/>
            <person name="Wu P."/>
            <person name="Xiong Z."/>
            <person name="Liu N."/>
            <person name="Zhao N."/>
            <person name="Ji M."/>
            <person name="Qiu Y."/>
            <person name="Yang B."/>
        </authorList>
    </citation>
    <scope>NUCLEOTIDE SEQUENCE [LARGE SCALE GENOMIC DNA]</scope>
    <source>
        <strain evidence="1">Ann1</strain>
    </source>
</reference>
<evidence type="ECO:0000313" key="2">
    <source>
        <dbReference type="Proteomes" id="UP000824533"/>
    </source>
</evidence>
<proteinExistence type="predicted"/>
<sequence>MFCNKLNSLRTQILIACCLYIGFLADGYSVGWTAPVIVKLQEPSETPLPDVISDTAGFWLASIPFFGASGACLAGFFSNIIGRKFCLIIGAILMIVSYIIITFATNIIVMYFGRFLAGFGQCFTMVLSLVYIGEISSPGIRGTLLSLTGVCHNLGTILVYCVGPFTSYRRLNYVSVGITAVYIFACCSIPESPVYYILKEKVEAAKSCLCYLGREKDIDVELNKMIMNMQQKESKRILWRQLLFKKSNRNALYITVAMYFFQMNSGISFFLLFATKIFKDAGSTIEPYVATIIIGVTLAIGSFQSPIFIDRFGRRLLLIISTSGCCICMTIMGIYLYLAQYNNSAIDELGWLPLFAMIAAFISYGLGLNSVPHTLTSEMYSPKVRGIGSSVSLSSAWISGFISTIVSSYLMIYLGGHFTFWLFSIVNAVALAFVVLFVPETTGKMFYSIGVGFQLLIKINMRLEERTVSVVHNGTREVASDENNELQEILRKLDSSIDKINTCNNEVEALRKENNDDDIEKFNSNNHKEHSSFLTKLEIQSSGKSNNGFLKLEMLYQNFRKFRIQILISCCVYISFLLEGYNVGWTAPVIVKLQNSTESPLADIISDTTGSWLASMIFFGVIGFNLAGFLSNIIGRKPCLIIGGIILTCSYLILIFSTNISMMYFGRFVIGVGQSLNVVVCLIYIAEISSPRIRGTLMTLTGVFHNIGALAVYCIGPFTSYQGLNYVMLAIIPVFILLCFFIPESPTYYILKGKVEAAKWCLNYLNRSKEIDIELNKIIFNMQQKESNIILWRQLFKKSNRLALFITVAMYFFQMNSGITFFMFFATKIFKDAGSSIEPYLATIIIGLTSLLGSLIVPISIERFGRKTLLIISTGGCSICMTIMGIYFYLDKYHHSLISDLGWLPLLTMMSAFVSYGAGLNNIPHTLTGELYSTKVRGLGSSISCFSLSISVFYSSSTCLLCVSVGFHLLVDYIRISNEATLSKMESDLKCKVVSNEDERPDENIHKLIDPAAIKEGSMIKKDLLNEEISLKTEEEYNDDIEKCNHNNSNIIGEYSRFLKAASHTKSNRGALKLGIFCSKLISLRRQIFICCCSYIGFISDGYSVGWSAPVIIKLQDPAETPLPYMISDTASSWLAAIILTGVVGSYPAGFLSNIIGRKPCLIIGGILMIIAYIIVTISTDLTTMYFGRFLTGFSESFSIVVRLLYIGEISSPEIRGTLLSLVGVFHNIGALVVYCVGPFTSYQELNYLSICFAAIFIFACCFVPETHVYYTLKGKDEKAKSCLKYLKRSNEIDVELNRMIFKIKQNESKKHLWRQLLFKNSNRKALFITISMYFFQMNSGINFFMLFATKIFKTVESSMEPYVATIIIGLTSVSGSLLAPTFIDRFGRRLLLSISTGGVSICMMIMGTYFYIEKYHHSSISELGWLPLVTMITAFIFYNVGLNSIPHTLTSEMYSTKVRGLGTSVSYISAWISGLFCLTVSSYLMIYLGSHFTFWLFAIVNGVAFVFGILVVPETTGKTLTEIDDMMAD</sequence>
<gene>
    <name evidence="1" type="ORF">K1T71_013498</name>
</gene>
<name>A0ACC1CGM6_9NEOP</name>
<evidence type="ECO:0000313" key="1">
    <source>
        <dbReference type="EMBL" id="KAJ0170726.1"/>
    </source>
</evidence>